<dbReference type="PANTHER" id="PTHR33018">
    <property type="entry name" value="OS10G0338966 PROTEIN-RELATED"/>
    <property type="match status" value="1"/>
</dbReference>
<organism evidence="2">
    <name type="scientific">Zea mays</name>
    <name type="common">Maize</name>
    <dbReference type="NCBI Taxonomy" id="4577"/>
    <lineage>
        <taxon>Eukaryota</taxon>
        <taxon>Viridiplantae</taxon>
        <taxon>Streptophyta</taxon>
        <taxon>Embryophyta</taxon>
        <taxon>Tracheophyta</taxon>
        <taxon>Spermatophyta</taxon>
        <taxon>Magnoliopsida</taxon>
        <taxon>Liliopsida</taxon>
        <taxon>Poales</taxon>
        <taxon>Poaceae</taxon>
        <taxon>PACMAD clade</taxon>
        <taxon>Panicoideae</taxon>
        <taxon>Andropogonodae</taxon>
        <taxon>Andropogoneae</taxon>
        <taxon>Tripsacinae</taxon>
        <taxon>Zea</taxon>
    </lineage>
</organism>
<proteinExistence type="predicted"/>
<gene>
    <name evidence="2" type="ORF">ZEAMMB73_Zm00001d035353</name>
</gene>
<dbReference type="EMBL" id="CM000782">
    <property type="protein sequence ID" value="AQK78901.1"/>
    <property type="molecule type" value="Genomic_DNA"/>
</dbReference>
<evidence type="ECO:0000256" key="1">
    <source>
        <dbReference type="SAM" id="MobiDB-lite"/>
    </source>
</evidence>
<name>A0A1D6LG56_MAIZE</name>
<feature type="region of interest" description="Disordered" evidence="1">
    <location>
        <begin position="420"/>
        <end position="440"/>
    </location>
</feature>
<accession>A0A1D6LG56</accession>
<feature type="compositionally biased region" description="Polar residues" evidence="1">
    <location>
        <begin position="245"/>
        <end position="268"/>
    </location>
</feature>
<sequence>MEGTVLTEQVPRYVDVARWLDQAMDWPKDANGSAAPHRRALRQQRRDKGVSTDNTDSEGGDDDDDEVVEVAAPVEKAGGRGLLSAVGLQLGRGRPSQRRGKRCLPRQQGVFPAHGVGACGRCSTTCRYRRMALVPVGDAPPAAASDAAAAAADGVIATVVVPVEAMSREVAATATAATAMGEVEERPVVAEVIPAPGGVLAAEVPSVEAPPPAAGTSEPAPIPKGAEDVDGSRRDPPGVSAAVHRTSSLLDDTKGCSETTGQSSTLSFSHPEEPDEEEGGAEGSEGDKAPEGKELDDDEDSEEGYGSPKDPFQTEANGGAFWSLLKLQKDDVGLRHTEVGREGQILEPKECRSQFRNSIGALVRDQLNPAIPKWNNVPKEKKQDLWDKWLKRTCRFLEGKHEPLMAEMTSPEALALSAHNSQQAKKNQHHPRLGPGGYVGKQEQFRKMDQEAKASKNKKVVRLKPRIRQWIYARGVDGSGSSLKFAKPETAQR</sequence>
<feature type="compositionally biased region" description="Acidic residues" evidence="1">
    <location>
        <begin position="294"/>
        <end position="303"/>
    </location>
</feature>
<reference evidence="2" key="1">
    <citation type="submission" date="2015-12" db="EMBL/GenBank/DDBJ databases">
        <title>Update maize B73 reference genome by single molecule sequencing technologies.</title>
        <authorList>
            <consortium name="Maize Genome Sequencing Project"/>
            <person name="Ware D."/>
        </authorList>
    </citation>
    <scope>NUCLEOTIDE SEQUENCE</scope>
    <source>
        <tissue evidence="2">Seedling</tissue>
    </source>
</reference>
<feature type="region of interest" description="Disordered" evidence="1">
    <location>
        <begin position="206"/>
        <end position="316"/>
    </location>
</feature>
<dbReference type="AlphaFoldDB" id="A0A1D6LG56"/>
<evidence type="ECO:0000313" key="2">
    <source>
        <dbReference type="EMBL" id="AQK78901.1"/>
    </source>
</evidence>
<feature type="compositionally biased region" description="Basic and acidic residues" evidence="1">
    <location>
        <begin position="225"/>
        <end position="236"/>
    </location>
</feature>
<dbReference type="PANTHER" id="PTHR33018:SF19">
    <property type="entry name" value="OS12G0558775 PROTEIN"/>
    <property type="match status" value="1"/>
</dbReference>
<feature type="compositionally biased region" description="Acidic residues" evidence="1">
    <location>
        <begin position="55"/>
        <end position="67"/>
    </location>
</feature>
<dbReference type="InParanoid" id="A0A1D6LG56"/>
<feature type="region of interest" description="Disordered" evidence="1">
    <location>
        <begin position="25"/>
        <end position="67"/>
    </location>
</feature>
<protein>
    <submittedName>
        <fullName evidence="2">Uncharacterized protein</fullName>
    </submittedName>
</protein>